<organism evidence="14">
    <name type="scientific">Zea mays</name>
    <name type="common">Maize</name>
    <dbReference type="NCBI Taxonomy" id="4577"/>
    <lineage>
        <taxon>Eukaryota</taxon>
        <taxon>Viridiplantae</taxon>
        <taxon>Streptophyta</taxon>
        <taxon>Embryophyta</taxon>
        <taxon>Tracheophyta</taxon>
        <taxon>Spermatophyta</taxon>
        <taxon>Magnoliopsida</taxon>
        <taxon>Liliopsida</taxon>
        <taxon>Poales</taxon>
        <taxon>Poaceae</taxon>
        <taxon>PACMAD clade</taxon>
        <taxon>Panicoideae</taxon>
        <taxon>Andropogonodae</taxon>
        <taxon>Andropogoneae</taxon>
        <taxon>Tripsacinae</taxon>
        <taxon>Zea</taxon>
    </lineage>
</organism>
<keyword evidence="7" id="KW-0276">Fatty acid metabolism</keyword>
<dbReference type="GO" id="GO:0045300">
    <property type="term" value="F:stearoyl-[ACP] desaturase activity"/>
    <property type="evidence" value="ECO:0007669"/>
    <property type="project" value="InterPro"/>
</dbReference>
<keyword evidence="12" id="KW-0275">Fatty acid biosynthesis</keyword>
<dbReference type="GO" id="GO:0006633">
    <property type="term" value="P:fatty acid biosynthetic process"/>
    <property type="evidence" value="ECO:0007669"/>
    <property type="project" value="UniProtKB-KW"/>
</dbReference>
<evidence type="ECO:0000256" key="7">
    <source>
        <dbReference type="ARBA" id="ARBA00022832"/>
    </source>
</evidence>
<keyword evidence="9" id="KW-0560">Oxidoreductase</keyword>
<dbReference type="HOGENOM" id="CLU_647894_0_0_1"/>
<sequence length="424" mass="47142">MGLGSSKATAMGSGRRQAVLLHLRRRAHTFPFIPSVPFPPPSPDQAGLVLPVTGVSALPPPPHLPGHGPPRQRRPPGDIPSPYATSLFPPGRWDLGAARPPQWDLRATKGPPPSSATISYLPFPPLRPLPTTITPPSGPTAARPAGGRFCSANSSPSSWTCPTIDGVRWRLTLWRYRPPCNALVRNHSFMLLLGVGTDVIRFDLSPRSKMCCYNWLGVKFSFALCNENNFHTFYFLEQENNLGLSFKYPIFYMSTQGNCETHGARVPGKFDEDERVQVLTIVKKDEPADDIVDRINPRIVAGHRWSGKYEAHLWDSSCRVEGRRRKGKQDMITEEALPTYQTMLNTLDGVRDETGNTAYRAKDFGDLKLTQICGIIASNEKRHETVYTKIMEKLFEIDPDGTVVALANMMDLMGRTTSYLNTSP</sequence>
<dbReference type="SUPFAM" id="SSF47240">
    <property type="entry name" value="Ferritin-like"/>
    <property type="match status" value="1"/>
</dbReference>
<evidence type="ECO:0000313" key="14">
    <source>
        <dbReference type="EMBL" id="AQK43332.1"/>
    </source>
</evidence>
<dbReference type="PaxDb" id="4577-GRMZM2G166956_P01"/>
<dbReference type="EMBL" id="CM000786">
    <property type="protein sequence ID" value="AQK43332.1"/>
    <property type="molecule type" value="Genomic_DNA"/>
</dbReference>
<keyword evidence="11" id="KW-0443">Lipid metabolism</keyword>
<protein>
    <submittedName>
        <fullName evidence="14">Stearoyl-[acyl-carrier-protein] 9-desaturase 7 chloroplastic</fullName>
    </submittedName>
</protein>
<reference evidence="14" key="1">
    <citation type="submission" date="2015-12" db="EMBL/GenBank/DDBJ databases">
        <title>Update maize B73 reference genome by single molecule sequencing technologies.</title>
        <authorList>
            <consortium name="Maize Genome Sequencing Project"/>
            <person name="Ware D."/>
        </authorList>
    </citation>
    <scope>NUCLEOTIDE SEQUENCE</scope>
    <source>
        <tissue evidence="14">Seedling</tissue>
    </source>
</reference>
<comment type="subunit">
    <text evidence="4">Homodimer.</text>
</comment>
<dbReference type="PANTHER" id="PTHR31155">
    <property type="entry name" value="ACYL- ACYL-CARRIER-PROTEIN DESATURASE-RELATED"/>
    <property type="match status" value="1"/>
</dbReference>
<evidence type="ECO:0000256" key="4">
    <source>
        <dbReference type="ARBA" id="ARBA00011738"/>
    </source>
</evidence>
<evidence type="ECO:0000256" key="11">
    <source>
        <dbReference type="ARBA" id="ARBA00023098"/>
    </source>
</evidence>
<evidence type="ECO:0000256" key="12">
    <source>
        <dbReference type="ARBA" id="ARBA00023160"/>
    </source>
</evidence>
<dbReference type="ExpressionAtlas" id="K7U2U1">
    <property type="expression patterns" value="baseline and differential"/>
</dbReference>
<dbReference type="InParanoid" id="K7U2U1"/>
<dbReference type="InterPro" id="IPR005067">
    <property type="entry name" value="Fatty_acid_desaturase-2"/>
</dbReference>
<evidence type="ECO:0000256" key="13">
    <source>
        <dbReference type="SAM" id="MobiDB-lite"/>
    </source>
</evidence>
<evidence type="ECO:0000256" key="1">
    <source>
        <dbReference type="ARBA" id="ARBA00001954"/>
    </source>
</evidence>
<name>K7U2U1_MAIZE</name>
<evidence type="ECO:0000256" key="3">
    <source>
        <dbReference type="ARBA" id="ARBA00008749"/>
    </source>
</evidence>
<dbReference type="InterPro" id="IPR009078">
    <property type="entry name" value="Ferritin-like_SF"/>
</dbReference>
<comment type="cofactor">
    <cofactor evidence="1">
        <name>Fe(2+)</name>
        <dbReference type="ChEBI" id="CHEBI:29033"/>
    </cofactor>
</comment>
<evidence type="ECO:0000256" key="8">
    <source>
        <dbReference type="ARBA" id="ARBA00022946"/>
    </source>
</evidence>
<dbReference type="GO" id="GO:0046872">
    <property type="term" value="F:metal ion binding"/>
    <property type="evidence" value="ECO:0007669"/>
    <property type="project" value="UniProtKB-KW"/>
</dbReference>
<feature type="region of interest" description="Disordered" evidence="13">
    <location>
        <begin position="52"/>
        <end position="85"/>
    </location>
</feature>
<evidence type="ECO:0000256" key="10">
    <source>
        <dbReference type="ARBA" id="ARBA00023004"/>
    </source>
</evidence>
<feature type="compositionally biased region" description="Pro residues" evidence="13">
    <location>
        <begin position="58"/>
        <end position="68"/>
    </location>
</feature>
<keyword evidence="6" id="KW-0479">Metal-binding</keyword>
<dbReference type="InterPro" id="IPR012348">
    <property type="entry name" value="RNR-like"/>
</dbReference>
<comment type="similarity">
    <text evidence="3">Belongs to the fatty acid desaturase type 2 family.</text>
</comment>
<gene>
    <name evidence="14" type="ORF">ZEAMMB73_Zm00001d025262</name>
</gene>
<dbReference type="AlphaFoldDB" id="K7U2U1"/>
<dbReference type="UniPathway" id="UPA00199"/>
<comment type="pathway">
    <text evidence="2">Lipid metabolism; fatty acid metabolism.</text>
</comment>
<evidence type="ECO:0000256" key="5">
    <source>
        <dbReference type="ARBA" id="ARBA00022516"/>
    </source>
</evidence>
<dbReference type="PANTHER" id="PTHR31155:SF9">
    <property type="entry name" value="STEAROYL-[ACYL-CARRIER-PROTEIN] 9-DESATURASE 7, CHLOROPLASTIC"/>
    <property type="match status" value="1"/>
</dbReference>
<proteinExistence type="inferred from homology"/>
<evidence type="ECO:0000256" key="6">
    <source>
        <dbReference type="ARBA" id="ARBA00022723"/>
    </source>
</evidence>
<dbReference type="Gene3D" id="1.10.620.20">
    <property type="entry name" value="Ribonucleotide Reductase, subunit A"/>
    <property type="match status" value="2"/>
</dbReference>
<evidence type="ECO:0000256" key="2">
    <source>
        <dbReference type="ARBA" id="ARBA00004872"/>
    </source>
</evidence>
<dbReference type="SMR" id="K7U2U1"/>
<evidence type="ECO:0000256" key="9">
    <source>
        <dbReference type="ARBA" id="ARBA00023002"/>
    </source>
</evidence>
<accession>K7U2U1</accession>
<dbReference type="Pfam" id="PF03405">
    <property type="entry name" value="FA_desaturase_2"/>
    <property type="match status" value="1"/>
</dbReference>
<keyword evidence="10" id="KW-0408">Iron</keyword>
<keyword evidence="8" id="KW-0809">Transit peptide</keyword>
<keyword evidence="5" id="KW-0444">Lipid biosynthesis</keyword>